<dbReference type="InterPro" id="IPR050122">
    <property type="entry name" value="RTK"/>
</dbReference>
<dbReference type="SMART" id="SM00135">
    <property type="entry name" value="LY"/>
    <property type="match status" value="3"/>
</dbReference>
<dbReference type="InterPro" id="IPR000033">
    <property type="entry name" value="LDLR_classB_rpt"/>
</dbReference>
<sequence length="1289" mass="142508">MEMSGEYAKTAAKVVWCSSAELAVKISLRTMIVANQPMRGSMYNVTDLHPYTEYVFRVGWLGSHSFCTLSLDSRPYRTAAAGVPSSPPEVSSLDSPSPSSVFVRWMPPLFPGGPVTGYLLQLRNDKESFYREVNGQRQNYSFHFTKPATTYRFSVAARNREGVGPAALSNITTVAQPEQSLHPTLWLSQRSVMYRSDPGNLEDVACVKADWITHNITGISAVLHGDELFISDSVGIWGVSPENLDNPHLIHQSPQDPISDISIDWLYRKLYFVVNQQEVVALAVDWIGNTLYWADRKTNWVLRRSVVGSLTENVALAAGRVIDLQLDPLAGFVYWITAHTVEGAHLNGDRPDVLLELPSFSGKQIMGLSVDFDHRVFYWVTQDSNTFEIYQADLLHTGQSSSMNPVKIFSSASMRISRPALQYCCGRLVWINQEGSLQLMEVGLKQGLVVSPAVRVSAFTVVQQKPLPAGSSAPLQVIPTPVPESSFQINGNTSELCVSWEKSGNVNHGNVSYLFESRTLAVFKELSVPFYCLRDLTPFLEFDVIVKPYTYWGSAAKTAASLRTPEAAPSAPVSARVFVSQWPCFPANIAETEVEFRWGPPTQPNGVVRGYSLYYSTGNCSQGGLDIQKASSQTLPASGTSFSIKHTGANLQWHYCFQVSAFTSAGFGERTGVVMASAGSAPAPYLLAVRDGRAHLLDVDTDQTVLTLPVSAVIDLGYMVQSRQLFYLTENSIVSTGLDGGNKTQLTDRSLPGVPRALAVDWMGRRLYVLSGDPDSSDSTIYLLDLEQQDRKLHKLLHISKEICSFSVYPKESLVDRTIRTLLGPGSESPAPPCTCPKAGALLTGGLAVDTAGSGGGTLFFTTRDWSVWGADITGCRCWKALNSTGAEDLRTTTLAVDSVALYWVNEVSGQVVIHRADKTSGRPLSELYRLKPVSVRVYDGAAQVYPDPECLVPLPYRNVVQVLNRTDSSLTLHIPPVEFPAHCRQVSKPTLTYIIHYAELQDSESNATCVWGLQCFKQEVQSNKIEIEGLHPYTRYLLQISVRSWYTDLSQDLGPPFVNWTDFGVPSAPVRVEATVLSDSRVLVSWLQPQEPNGPPEELRYQVEVNGDTCWPKAPVRVEQTGEAALSLELDSLHSGTAYTFKLQDPLLSVADLIDVCLDVAKGCTYLEKMHYVHRDLAARNCLVSVKEYSCPSRKVKIGDFGLARDIYKNDYYRKEGEGLLPVRWMAPESLIDGVFTNFSDVWSFGILIWEIMTLGQQPYPARTNLEVLHFVRTGGRLERPSSCPDDM</sequence>
<keyword evidence="9" id="KW-0067">ATP-binding</keyword>
<keyword evidence="4" id="KW-0808">Transferase</keyword>
<dbReference type="InterPro" id="IPR001245">
    <property type="entry name" value="Ser-Thr/Tyr_kinase_cat_dom"/>
</dbReference>
<dbReference type="SUPFAM" id="SSF56112">
    <property type="entry name" value="Protein kinase-like (PK-like)"/>
    <property type="match status" value="1"/>
</dbReference>
<keyword evidence="19" id="KW-1185">Reference proteome</keyword>
<keyword evidence="11" id="KW-0472">Membrane</keyword>
<keyword evidence="7" id="KW-0547">Nucleotide-binding</keyword>
<evidence type="ECO:0000256" key="10">
    <source>
        <dbReference type="ARBA" id="ARBA00022989"/>
    </source>
</evidence>
<dbReference type="InterPro" id="IPR013783">
    <property type="entry name" value="Ig-like_fold"/>
</dbReference>
<dbReference type="InterPro" id="IPR011042">
    <property type="entry name" value="6-blade_b-propeller_TolB-like"/>
</dbReference>
<evidence type="ECO:0000256" key="3">
    <source>
        <dbReference type="ARBA" id="ARBA00022553"/>
    </source>
</evidence>
<dbReference type="Pfam" id="PF00041">
    <property type="entry name" value="fn3"/>
    <property type="match status" value="1"/>
</dbReference>
<keyword evidence="6" id="KW-0677">Repeat</keyword>
<evidence type="ECO:0000313" key="18">
    <source>
        <dbReference type="EMBL" id="RXN00132.1"/>
    </source>
</evidence>
<dbReference type="InterPro" id="IPR003961">
    <property type="entry name" value="FN3_dom"/>
</dbReference>
<reference evidence="18 19" key="1">
    <citation type="submission" date="2019-01" db="EMBL/GenBank/DDBJ databases">
        <title>Draft Genome and Complete Hox-Cluster Characterization of the Sterlet Sturgeon (Acipenser ruthenus).</title>
        <authorList>
            <person name="Wei Q."/>
        </authorList>
    </citation>
    <scope>NUCLEOTIDE SEQUENCE [LARGE SCALE GENOMIC DNA]</scope>
    <source>
        <strain evidence="18">WHYD16114868_AA</strain>
        <tissue evidence="18">Blood</tissue>
    </source>
</reference>
<dbReference type="GO" id="GO:0043235">
    <property type="term" value="C:receptor complex"/>
    <property type="evidence" value="ECO:0007669"/>
    <property type="project" value="TreeGrafter"/>
</dbReference>
<dbReference type="GO" id="GO:0032006">
    <property type="term" value="P:regulation of TOR signaling"/>
    <property type="evidence" value="ECO:0007669"/>
    <property type="project" value="TreeGrafter"/>
</dbReference>
<keyword evidence="12" id="KW-0829">Tyrosine-protein kinase</keyword>
<dbReference type="Gene3D" id="1.10.510.10">
    <property type="entry name" value="Transferase(Phosphotransferase) domain 1"/>
    <property type="match status" value="1"/>
</dbReference>
<proteinExistence type="predicted"/>
<evidence type="ECO:0000256" key="5">
    <source>
        <dbReference type="ARBA" id="ARBA00022692"/>
    </source>
</evidence>
<organism evidence="18 19">
    <name type="scientific">Acipenser ruthenus</name>
    <name type="common">Sterlet sturgeon</name>
    <dbReference type="NCBI Taxonomy" id="7906"/>
    <lineage>
        <taxon>Eukaryota</taxon>
        <taxon>Metazoa</taxon>
        <taxon>Chordata</taxon>
        <taxon>Craniata</taxon>
        <taxon>Vertebrata</taxon>
        <taxon>Euteleostomi</taxon>
        <taxon>Actinopterygii</taxon>
        <taxon>Chondrostei</taxon>
        <taxon>Acipenseriformes</taxon>
        <taxon>Acipenseridae</taxon>
        <taxon>Acipenser</taxon>
    </lineage>
</organism>
<evidence type="ECO:0000256" key="7">
    <source>
        <dbReference type="ARBA" id="ARBA00022741"/>
    </source>
</evidence>
<feature type="domain" description="Protein kinase" evidence="16">
    <location>
        <begin position="1006"/>
        <end position="1289"/>
    </location>
</feature>
<dbReference type="GO" id="GO:0005524">
    <property type="term" value="F:ATP binding"/>
    <property type="evidence" value="ECO:0007669"/>
    <property type="project" value="UniProtKB-KW"/>
</dbReference>
<feature type="domain" description="Fibronectin type-III" evidence="17">
    <location>
        <begin position="956"/>
        <end position="1069"/>
    </location>
</feature>
<dbReference type="PRINTS" id="PR00109">
    <property type="entry name" value="TYRKINASE"/>
</dbReference>
<dbReference type="Gene3D" id="2.120.10.30">
    <property type="entry name" value="TolB, C-terminal domain"/>
    <property type="match status" value="2"/>
</dbReference>
<evidence type="ECO:0000256" key="4">
    <source>
        <dbReference type="ARBA" id="ARBA00022679"/>
    </source>
</evidence>
<evidence type="ECO:0000256" key="14">
    <source>
        <dbReference type="ARBA" id="ARBA00023180"/>
    </source>
</evidence>
<protein>
    <recommendedName>
        <fullName evidence="2">receptor protein-tyrosine kinase</fullName>
        <ecNumber evidence="2">2.7.10.1</ecNumber>
    </recommendedName>
</protein>
<dbReference type="GO" id="GO:0004714">
    <property type="term" value="F:transmembrane receptor protein tyrosine kinase activity"/>
    <property type="evidence" value="ECO:0007669"/>
    <property type="project" value="UniProtKB-EC"/>
</dbReference>
<dbReference type="SMART" id="SM00219">
    <property type="entry name" value="TyrKc"/>
    <property type="match status" value="1"/>
</dbReference>
<dbReference type="SUPFAM" id="SSF63825">
    <property type="entry name" value="YWTD domain"/>
    <property type="match status" value="1"/>
</dbReference>
<gene>
    <name evidence="18" type="ORF">EOD39_10179</name>
</gene>
<evidence type="ECO:0000256" key="8">
    <source>
        <dbReference type="ARBA" id="ARBA00022777"/>
    </source>
</evidence>
<dbReference type="PANTHER" id="PTHR24416:SF527">
    <property type="entry name" value="PROTO-ONCOGENE TYROSINE-PROTEIN KINASE ROS"/>
    <property type="match status" value="1"/>
</dbReference>
<feature type="domain" description="Fibronectin type-III" evidence="17">
    <location>
        <begin position="84"/>
        <end position="177"/>
    </location>
</feature>
<comment type="caution">
    <text evidence="18">The sequence shown here is derived from an EMBL/GenBank/DDBJ whole genome shotgun (WGS) entry which is preliminary data.</text>
</comment>
<dbReference type="GO" id="GO:0005886">
    <property type="term" value="C:plasma membrane"/>
    <property type="evidence" value="ECO:0007669"/>
    <property type="project" value="TreeGrafter"/>
</dbReference>
<comment type="subcellular location">
    <subcellularLocation>
        <location evidence="1">Membrane</location>
        <topology evidence="1">Single-pass type I membrane protein</topology>
    </subcellularLocation>
</comment>
<dbReference type="SUPFAM" id="SSF75011">
    <property type="entry name" value="3-carboxy-cis,cis-mucoante lactonizing enzyme"/>
    <property type="match status" value="1"/>
</dbReference>
<dbReference type="InterPro" id="IPR002011">
    <property type="entry name" value="Tyr_kinase_rcpt_2_CS"/>
</dbReference>
<dbReference type="InterPro" id="IPR011009">
    <property type="entry name" value="Kinase-like_dom_sf"/>
</dbReference>
<keyword evidence="14" id="KW-0325">Glycoprotein</keyword>
<accession>A0A662YW87</accession>
<evidence type="ECO:0000256" key="2">
    <source>
        <dbReference type="ARBA" id="ARBA00011902"/>
    </source>
</evidence>
<dbReference type="PROSITE" id="PS50011">
    <property type="entry name" value="PROTEIN_KINASE_DOM"/>
    <property type="match status" value="1"/>
</dbReference>
<evidence type="ECO:0000259" key="17">
    <source>
        <dbReference type="PROSITE" id="PS50853"/>
    </source>
</evidence>
<dbReference type="Proteomes" id="UP000289886">
    <property type="component" value="Unassembled WGS sequence"/>
</dbReference>
<evidence type="ECO:0000256" key="9">
    <source>
        <dbReference type="ARBA" id="ARBA00022840"/>
    </source>
</evidence>
<evidence type="ECO:0000256" key="15">
    <source>
        <dbReference type="ARBA" id="ARBA00051243"/>
    </source>
</evidence>
<dbReference type="PROSITE" id="PS00109">
    <property type="entry name" value="PROTEIN_KINASE_TYR"/>
    <property type="match status" value="1"/>
</dbReference>
<comment type="catalytic activity">
    <reaction evidence="15">
        <text>L-tyrosyl-[protein] + ATP = O-phospho-L-tyrosyl-[protein] + ADP + H(+)</text>
        <dbReference type="Rhea" id="RHEA:10596"/>
        <dbReference type="Rhea" id="RHEA-COMP:10136"/>
        <dbReference type="Rhea" id="RHEA-COMP:20101"/>
        <dbReference type="ChEBI" id="CHEBI:15378"/>
        <dbReference type="ChEBI" id="CHEBI:30616"/>
        <dbReference type="ChEBI" id="CHEBI:46858"/>
        <dbReference type="ChEBI" id="CHEBI:61978"/>
        <dbReference type="ChEBI" id="CHEBI:456216"/>
        <dbReference type="EC" id="2.7.10.1"/>
    </reaction>
</comment>
<dbReference type="EC" id="2.7.10.1" evidence="2"/>
<evidence type="ECO:0000313" key="19">
    <source>
        <dbReference type="Proteomes" id="UP000289886"/>
    </source>
</evidence>
<dbReference type="CDD" id="cd00063">
    <property type="entry name" value="FN3"/>
    <property type="match status" value="3"/>
</dbReference>
<feature type="domain" description="Fibronectin type-III" evidence="17">
    <location>
        <begin position="579"/>
        <end position="683"/>
    </location>
</feature>
<dbReference type="InterPro" id="IPR036116">
    <property type="entry name" value="FN3_sf"/>
</dbReference>
<evidence type="ECO:0000256" key="13">
    <source>
        <dbReference type="ARBA" id="ARBA00023170"/>
    </source>
</evidence>
<evidence type="ECO:0000256" key="1">
    <source>
        <dbReference type="ARBA" id="ARBA00004479"/>
    </source>
</evidence>
<keyword evidence="13" id="KW-0675">Receptor</keyword>
<dbReference type="InterPro" id="IPR008266">
    <property type="entry name" value="Tyr_kinase_AS"/>
</dbReference>
<dbReference type="PANTHER" id="PTHR24416">
    <property type="entry name" value="TYROSINE-PROTEIN KINASE RECEPTOR"/>
    <property type="match status" value="1"/>
</dbReference>
<name>A0A662YW87_ACIRT</name>
<keyword evidence="8 18" id="KW-0418">Kinase</keyword>
<dbReference type="PROSITE" id="PS50853">
    <property type="entry name" value="FN3"/>
    <property type="match status" value="3"/>
</dbReference>
<evidence type="ECO:0000256" key="12">
    <source>
        <dbReference type="ARBA" id="ARBA00023137"/>
    </source>
</evidence>
<dbReference type="GO" id="GO:0007169">
    <property type="term" value="P:cell surface receptor protein tyrosine kinase signaling pathway"/>
    <property type="evidence" value="ECO:0007669"/>
    <property type="project" value="InterPro"/>
</dbReference>
<dbReference type="InterPro" id="IPR000719">
    <property type="entry name" value="Prot_kinase_dom"/>
</dbReference>
<dbReference type="SMART" id="SM00060">
    <property type="entry name" value="FN3"/>
    <property type="match status" value="5"/>
</dbReference>
<keyword evidence="10" id="KW-1133">Transmembrane helix</keyword>
<dbReference type="EMBL" id="SCEB01000236">
    <property type="protein sequence ID" value="RXN00132.1"/>
    <property type="molecule type" value="Genomic_DNA"/>
</dbReference>
<keyword evidence="3" id="KW-0597">Phosphoprotein</keyword>
<keyword evidence="5" id="KW-0812">Transmembrane</keyword>
<dbReference type="PROSITE" id="PS00239">
    <property type="entry name" value="RECEPTOR_TYR_KIN_II"/>
    <property type="match status" value="1"/>
</dbReference>
<dbReference type="SUPFAM" id="SSF49265">
    <property type="entry name" value="Fibronectin type III"/>
    <property type="match status" value="3"/>
</dbReference>
<dbReference type="FunFam" id="1.10.510.10:FF:000341">
    <property type="entry name" value="Tyrosine-protein kinase receptor"/>
    <property type="match status" value="1"/>
</dbReference>
<evidence type="ECO:0000259" key="16">
    <source>
        <dbReference type="PROSITE" id="PS50011"/>
    </source>
</evidence>
<evidence type="ECO:0000256" key="11">
    <source>
        <dbReference type="ARBA" id="ARBA00023136"/>
    </source>
</evidence>
<dbReference type="Gene3D" id="2.60.40.10">
    <property type="entry name" value="Immunoglobulins"/>
    <property type="match status" value="3"/>
</dbReference>
<evidence type="ECO:0000256" key="6">
    <source>
        <dbReference type="ARBA" id="ARBA00022737"/>
    </source>
</evidence>
<dbReference type="InterPro" id="IPR020635">
    <property type="entry name" value="Tyr_kinase_cat_dom"/>
</dbReference>
<dbReference type="Pfam" id="PF07714">
    <property type="entry name" value="PK_Tyr_Ser-Thr"/>
    <property type="match status" value="1"/>
</dbReference>